<reference evidence="2" key="1">
    <citation type="journal article" date="2023" name="Front. Plant Sci.">
        <title>Chromosomal-level genome assembly of Melastoma candidum provides insights into trichome evolution.</title>
        <authorList>
            <person name="Zhong Y."/>
            <person name="Wu W."/>
            <person name="Sun C."/>
            <person name="Zou P."/>
            <person name="Liu Y."/>
            <person name="Dai S."/>
            <person name="Zhou R."/>
        </authorList>
    </citation>
    <scope>NUCLEOTIDE SEQUENCE [LARGE SCALE GENOMIC DNA]</scope>
</reference>
<name>A0ACB9RNC4_9MYRT</name>
<proteinExistence type="predicted"/>
<dbReference type="EMBL" id="CM042882">
    <property type="protein sequence ID" value="KAI4380384.1"/>
    <property type="molecule type" value="Genomic_DNA"/>
</dbReference>
<protein>
    <submittedName>
        <fullName evidence="1">Uncharacterized protein</fullName>
    </submittedName>
</protein>
<sequence>MESPELGGHLQHDDLELLLSLHQQEADRVLETPPHSPDHTPLPPASLSDDEGGPVRSGTRGIDMSAFRDVVKDYSHYDPQPYVHLPVPAQAPSFPRSAAKKSTQPILDDKFSGLRIKNQAFTAAELQDKFSDIRFLRLPVIKNLLVGDSFTGCWATIALLTDRGLPKTSSSGKTYCVWRIGSLCGDDVSLFLFGDAYTRNSNEKAGTVFALFNCNVRKDNMGGFSLSIFSPSQILKIGTAADYGTCKGEKIDGTACTLAVNRRSGMYCKYHRKKTSDKYSRARAEVGGRNIRMAYRDHLRSEGIYVVDPISDRRTKKEKKPVKLLSVDGLKKALSKAGGVTTSAHSQGIRFLTQVTDAELKRERLSVMASPHETHGKKREHSTAEAGSSLGTENQQQNAKKVKAKGSLDSSCKPGYAGLIELEIFSSGDEL</sequence>
<gene>
    <name evidence="1" type="ORF">MLD38_006582</name>
</gene>
<evidence type="ECO:0000313" key="2">
    <source>
        <dbReference type="Proteomes" id="UP001057402"/>
    </source>
</evidence>
<keyword evidence="2" id="KW-1185">Reference proteome</keyword>
<comment type="caution">
    <text evidence="1">The sequence shown here is derived from an EMBL/GenBank/DDBJ whole genome shotgun (WGS) entry which is preliminary data.</text>
</comment>
<dbReference type="Proteomes" id="UP001057402">
    <property type="component" value="Chromosome 3"/>
</dbReference>
<evidence type="ECO:0000313" key="1">
    <source>
        <dbReference type="EMBL" id="KAI4380384.1"/>
    </source>
</evidence>
<organism evidence="1 2">
    <name type="scientific">Melastoma candidum</name>
    <dbReference type="NCBI Taxonomy" id="119954"/>
    <lineage>
        <taxon>Eukaryota</taxon>
        <taxon>Viridiplantae</taxon>
        <taxon>Streptophyta</taxon>
        <taxon>Embryophyta</taxon>
        <taxon>Tracheophyta</taxon>
        <taxon>Spermatophyta</taxon>
        <taxon>Magnoliopsida</taxon>
        <taxon>eudicotyledons</taxon>
        <taxon>Gunneridae</taxon>
        <taxon>Pentapetalae</taxon>
        <taxon>rosids</taxon>
        <taxon>malvids</taxon>
        <taxon>Myrtales</taxon>
        <taxon>Melastomataceae</taxon>
        <taxon>Melastomatoideae</taxon>
        <taxon>Melastomateae</taxon>
        <taxon>Melastoma</taxon>
    </lineage>
</organism>
<accession>A0ACB9RNC4</accession>